<evidence type="ECO:0000256" key="2">
    <source>
        <dbReference type="HAMAP-Rule" id="MF_01448"/>
    </source>
</evidence>
<dbReference type="PANTHER" id="PTHR40066:SF1">
    <property type="entry name" value="UPF0473 PROTEIN CBO2561_CLC_2432"/>
    <property type="match status" value="1"/>
</dbReference>
<evidence type="ECO:0000313" key="4">
    <source>
        <dbReference type="Proteomes" id="UP000276568"/>
    </source>
</evidence>
<dbReference type="Pfam" id="PF06949">
    <property type="entry name" value="DUF1292"/>
    <property type="match status" value="1"/>
</dbReference>
<evidence type="ECO:0000313" key="3">
    <source>
        <dbReference type="EMBL" id="RNM31766.1"/>
    </source>
</evidence>
<evidence type="ECO:0000256" key="1">
    <source>
        <dbReference type="ARBA" id="ARBA00008439"/>
    </source>
</evidence>
<dbReference type="EMBL" id="RJQC01000001">
    <property type="protein sequence ID" value="RNM31766.1"/>
    <property type="molecule type" value="Genomic_DNA"/>
</dbReference>
<dbReference type="HAMAP" id="MF_01448">
    <property type="entry name" value="UPF0473"/>
    <property type="match status" value="1"/>
</dbReference>
<dbReference type="RefSeq" id="WP_128519926.1">
    <property type="nucleotide sequence ID" value="NZ_JALFCT010000030.1"/>
</dbReference>
<gene>
    <name evidence="3" type="ORF">EDX97_04215</name>
</gene>
<organism evidence="3 4">
    <name type="scientific">Absicoccus porci</name>
    <dbReference type="NCBI Taxonomy" id="2486576"/>
    <lineage>
        <taxon>Bacteria</taxon>
        <taxon>Bacillati</taxon>
        <taxon>Bacillota</taxon>
        <taxon>Erysipelotrichia</taxon>
        <taxon>Erysipelotrichales</taxon>
        <taxon>Erysipelotrichaceae</taxon>
        <taxon>Absicoccus</taxon>
    </lineage>
</organism>
<dbReference type="PANTHER" id="PTHR40066">
    <property type="entry name" value="UPF0473 PROTEIN CBO2561/CLC_2432"/>
    <property type="match status" value="1"/>
</dbReference>
<reference evidence="3 4" key="1">
    <citation type="submission" date="2018-11" db="EMBL/GenBank/DDBJ databases">
        <title>Clostridium sp. nov., a member of the family Erysipelotrichaceae isolated from pig faeces.</title>
        <authorList>
            <person name="Chang Y.-H."/>
        </authorList>
    </citation>
    <scope>NUCLEOTIDE SEQUENCE [LARGE SCALE GENOMIC DNA]</scope>
    <source>
        <strain evidence="3 4">YH-panp20</strain>
    </source>
</reference>
<sequence>MLDSNCLYVTDENGQEKKMIILFTFDSPDYGQQYVVFQDPNLEDGQVYASRYDSEGNLLPIESDEEWDMVEEVINTFVEDEENA</sequence>
<dbReference type="InterPro" id="IPR009711">
    <property type="entry name" value="UPF0473"/>
</dbReference>
<dbReference type="AlphaFoldDB" id="A0A3N0I596"/>
<name>A0A3N0I596_9FIRM</name>
<keyword evidence="4" id="KW-1185">Reference proteome</keyword>
<accession>A0A3N0I596</accession>
<dbReference type="OrthoDB" id="2086132at2"/>
<dbReference type="Proteomes" id="UP000276568">
    <property type="component" value="Unassembled WGS sequence"/>
</dbReference>
<comment type="caution">
    <text evidence="3">The sequence shown here is derived from an EMBL/GenBank/DDBJ whole genome shotgun (WGS) entry which is preliminary data.</text>
</comment>
<protein>
    <recommendedName>
        <fullName evidence="2">UPF0473 protein EDX97_04215</fullName>
    </recommendedName>
</protein>
<proteinExistence type="inferred from homology"/>
<comment type="similarity">
    <text evidence="1 2">Belongs to the UPF0473 family.</text>
</comment>